<accession>A0A0G2FB24</accession>
<keyword evidence="2" id="KW-1185">Reference proteome</keyword>
<proteinExistence type="predicted"/>
<dbReference type="AlphaFoldDB" id="A0A0G2FB24"/>
<evidence type="ECO:0000313" key="1">
    <source>
        <dbReference type="EMBL" id="KKY31837.1"/>
    </source>
</evidence>
<evidence type="ECO:0008006" key="3">
    <source>
        <dbReference type="Google" id="ProtNLM"/>
    </source>
</evidence>
<reference evidence="1 2" key="2">
    <citation type="submission" date="2015-05" db="EMBL/GenBank/DDBJ databases">
        <authorList>
            <person name="Morales-Cruz A."/>
            <person name="Amrine K.C."/>
            <person name="Cantu D."/>
        </authorList>
    </citation>
    <scope>NUCLEOTIDE SEQUENCE [LARGE SCALE GENOMIC DNA]</scope>
    <source>
        <strain evidence="1">DA912</strain>
    </source>
</reference>
<protein>
    <recommendedName>
        <fullName evidence="3">F-box domain-containing protein</fullName>
    </recommendedName>
</protein>
<evidence type="ECO:0000313" key="2">
    <source>
        <dbReference type="Proteomes" id="UP000034680"/>
    </source>
</evidence>
<comment type="caution">
    <text evidence="1">The sequence shown here is derived from an EMBL/GenBank/DDBJ whole genome shotgun (WGS) entry which is preliminary data.</text>
</comment>
<sequence length="533" mass="58406">MDCPVGKSTLESMPVELLEKVANLALDVALGHTDANARAAYKKGTSKLLTFCLVSKKLKSVVRPAIFRHVSIRRSSDLILLFRTLTENREVGGHIRQLTLTTTFLRQGQGYEALNLQLLKGIDPDFDLVQPHGSAIMTSRQENQIRINLYLKVLNKAPNVVEVTINVPSWTVRGCDDGGISALGIASIMATNRVAMPQISLARLPEALRVLTIGGQHKGLMEGLPRQLSKLWAQESTKASKLEKMVWLRGDTTWFDSLPSQQWGPKGLRGVLTSLTTLHLVDSACRFFDIATACDSFPSLKSLKIQSNIPPNSRREDSLSSGTARVPLTRSIAKLQHLEQLGLDLLSVPDDSQLLGDDGVLDLSPLPGLSDAAVSFRLFVSNATMPGTDSSFNPSLVLPRSLTALSITVRGFRSEAGSNLMEFLRGLHASCRFDLPHLKLITYNYAAGSPPLGPGRTCVCACIPHQDYCTYNRYSAGLSYTFRPWIPTDIFRDLTADFGKLGISLTKMETSGCVLNCFRYGGKPKGQQDYVTQ</sequence>
<gene>
    <name evidence="1" type="ORF">UCDDA912_g08210</name>
</gene>
<reference evidence="1 2" key="1">
    <citation type="submission" date="2015-05" db="EMBL/GenBank/DDBJ databases">
        <title>Distinctive expansion of gene families associated with plant cell wall degradation and secondary metabolism in the genomes of grapevine trunk pathogens.</title>
        <authorList>
            <person name="Lawrence D.P."/>
            <person name="Travadon R."/>
            <person name="Rolshausen P.E."/>
            <person name="Baumgartner K."/>
        </authorList>
    </citation>
    <scope>NUCLEOTIDE SEQUENCE [LARGE SCALE GENOMIC DNA]</scope>
    <source>
        <strain evidence="1">DA912</strain>
    </source>
</reference>
<dbReference type="OrthoDB" id="5235774at2759"/>
<dbReference type="Proteomes" id="UP000034680">
    <property type="component" value="Unassembled WGS sequence"/>
</dbReference>
<dbReference type="EMBL" id="LCUC01000354">
    <property type="protein sequence ID" value="KKY31837.1"/>
    <property type="molecule type" value="Genomic_DNA"/>
</dbReference>
<organism evidence="1 2">
    <name type="scientific">Diaporthe ampelina</name>
    <dbReference type="NCBI Taxonomy" id="1214573"/>
    <lineage>
        <taxon>Eukaryota</taxon>
        <taxon>Fungi</taxon>
        <taxon>Dikarya</taxon>
        <taxon>Ascomycota</taxon>
        <taxon>Pezizomycotina</taxon>
        <taxon>Sordariomycetes</taxon>
        <taxon>Sordariomycetidae</taxon>
        <taxon>Diaporthales</taxon>
        <taxon>Diaporthaceae</taxon>
        <taxon>Diaporthe</taxon>
    </lineage>
</organism>
<name>A0A0G2FB24_9PEZI</name>